<accession>A0A5C8EHU5</accession>
<dbReference type="Pfam" id="PF07892">
    <property type="entry name" value="DUF1667"/>
    <property type="match status" value="1"/>
</dbReference>
<proteinExistence type="predicted"/>
<dbReference type="OrthoDB" id="9811531at2"/>
<dbReference type="AlphaFoldDB" id="A0A5C8EHU5"/>
<dbReference type="SUPFAM" id="SSF160148">
    <property type="entry name" value="CPE0013-like"/>
    <property type="match status" value="1"/>
</dbReference>
<name>A0A5C8EHU5_BRAPL</name>
<evidence type="ECO:0000313" key="2">
    <source>
        <dbReference type="Proteomes" id="UP000323176"/>
    </source>
</evidence>
<dbReference type="Gene3D" id="3.10.530.10">
    <property type="entry name" value="CPE0013-like"/>
    <property type="match status" value="1"/>
</dbReference>
<dbReference type="PANTHER" id="PTHR39450">
    <property type="entry name" value="MOLYBDOPTERIN OXIDOREDUCTASE, 4FE-4S CLUSTER-BINDING SUBUNIT"/>
    <property type="match status" value="1"/>
</dbReference>
<evidence type="ECO:0000313" key="1">
    <source>
        <dbReference type="EMBL" id="TXJ35650.1"/>
    </source>
</evidence>
<gene>
    <name evidence="1" type="ORF">EPJ72_12390</name>
</gene>
<dbReference type="InterPro" id="IPR036593">
    <property type="entry name" value="CPE0013-like_sf"/>
</dbReference>
<sequence length="120" mass="13134">MEKKELTCICCPMGCGLSVELEGSNVLNVSGNTCKRGDTYARNEVVRPVRMVTSIVKVKNGKLKMLPVKTKEPIEKSRINECLEALKTVEVQAPIHIGDIVVQNAAGVNIVATRNIEIKK</sequence>
<dbReference type="Proteomes" id="UP000323176">
    <property type="component" value="Unassembled WGS sequence"/>
</dbReference>
<dbReference type="PANTHER" id="PTHR39450:SF1">
    <property type="entry name" value="DUF1667 DOMAIN-CONTAINING PROTEIN"/>
    <property type="match status" value="1"/>
</dbReference>
<comment type="caution">
    <text evidence="1">The sequence shown here is derived from an EMBL/GenBank/DDBJ whole genome shotgun (WGS) entry which is preliminary data.</text>
</comment>
<protein>
    <submittedName>
        <fullName evidence="1">DUF1667 domain-containing protein</fullName>
    </submittedName>
</protein>
<reference evidence="1 2" key="1">
    <citation type="journal article" date="1992" name="Lakartidningen">
        <title>[Penicillin V and not amoxicillin is the first choice preparation in acute otitis].</title>
        <authorList>
            <person name="Kamme C."/>
            <person name="Lundgren K."/>
            <person name="Prellner K."/>
        </authorList>
    </citation>
    <scope>NUCLEOTIDE SEQUENCE [LARGE SCALE GENOMIC DNA]</scope>
    <source>
        <strain evidence="1 2">PC5538III-hc</strain>
    </source>
</reference>
<dbReference type="InterPro" id="IPR012460">
    <property type="entry name" value="DUF1667"/>
</dbReference>
<dbReference type="EMBL" id="SAXY01000074">
    <property type="protein sequence ID" value="TXJ35650.1"/>
    <property type="molecule type" value="Genomic_DNA"/>
</dbReference>
<organism evidence="1 2">
    <name type="scientific">Brachyspira pilosicoli</name>
    <name type="common">Serpulina pilosicoli</name>
    <dbReference type="NCBI Taxonomy" id="52584"/>
    <lineage>
        <taxon>Bacteria</taxon>
        <taxon>Pseudomonadati</taxon>
        <taxon>Spirochaetota</taxon>
        <taxon>Spirochaetia</taxon>
        <taxon>Brachyspirales</taxon>
        <taxon>Brachyspiraceae</taxon>
        <taxon>Brachyspira</taxon>
    </lineage>
</organism>